<feature type="transmembrane region" description="Helical" evidence="5">
    <location>
        <begin position="310"/>
        <end position="330"/>
    </location>
</feature>
<comment type="subcellular location">
    <subcellularLocation>
        <location evidence="1">Membrane</location>
        <topology evidence="1">Multi-pass membrane protein</topology>
    </subcellularLocation>
</comment>
<dbReference type="Pfam" id="PF07690">
    <property type="entry name" value="MFS_1"/>
    <property type="match status" value="1"/>
</dbReference>
<organism evidence="6 7">
    <name type="scientific">Streptomyces poriferorum</name>
    <dbReference type="NCBI Taxonomy" id="2798799"/>
    <lineage>
        <taxon>Bacteria</taxon>
        <taxon>Bacillati</taxon>
        <taxon>Actinomycetota</taxon>
        <taxon>Actinomycetes</taxon>
        <taxon>Kitasatosporales</taxon>
        <taxon>Streptomycetaceae</taxon>
        <taxon>Streptomyces</taxon>
    </lineage>
</organism>
<feature type="transmembrane region" description="Helical" evidence="5">
    <location>
        <begin position="336"/>
        <end position="358"/>
    </location>
</feature>
<feature type="transmembrane region" description="Helical" evidence="5">
    <location>
        <begin position="187"/>
        <end position="208"/>
    </location>
</feature>
<reference evidence="6 7" key="1">
    <citation type="submission" date="2023-03" db="EMBL/GenBank/DDBJ databases">
        <title>Isolation and description of six Streptomyces strains from soil environments, able to metabolize different microbial glucans.</title>
        <authorList>
            <person name="Widen T."/>
            <person name="Larsbrink J."/>
        </authorList>
    </citation>
    <scope>NUCLEOTIDE SEQUENCE [LARGE SCALE GENOMIC DNA]</scope>
    <source>
        <strain evidence="6 7">Alt2</strain>
    </source>
</reference>
<evidence type="ECO:0000313" key="6">
    <source>
        <dbReference type="EMBL" id="WLQ55592.1"/>
    </source>
</evidence>
<keyword evidence="4 5" id="KW-0472">Membrane</keyword>
<dbReference type="InterPro" id="IPR011701">
    <property type="entry name" value="MFS"/>
</dbReference>
<protein>
    <submittedName>
        <fullName evidence="6">MFS transporter</fullName>
    </submittedName>
</protein>
<accession>A0ABY9IK03</accession>
<feature type="transmembrane region" description="Helical" evidence="5">
    <location>
        <begin position="243"/>
        <end position="265"/>
    </location>
</feature>
<feature type="transmembrane region" description="Helical" evidence="5">
    <location>
        <begin position="400"/>
        <end position="421"/>
    </location>
</feature>
<dbReference type="PROSITE" id="PS00216">
    <property type="entry name" value="SUGAR_TRANSPORT_1"/>
    <property type="match status" value="1"/>
</dbReference>
<keyword evidence="3 5" id="KW-1133">Transmembrane helix</keyword>
<keyword evidence="2 5" id="KW-0812">Transmembrane</keyword>
<proteinExistence type="predicted"/>
<evidence type="ECO:0000256" key="5">
    <source>
        <dbReference type="SAM" id="Phobius"/>
    </source>
</evidence>
<dbReference type="InterPro" id="IPR053160">
    <property type="entry name" value="MFS_DHA3_Transporter"/>
</dbReference>
<keyword evidence="7" id="KW-1185">Reference proteome</keyword>
<evidence type="ECO:0000256" key="4">
    <source>
        <dbReference type="ARBA" id="ARBA00023136"/>
    </source>
</evidence>
<dbReference type="RefSeq" id="WP_219566450.1">
    <property type="nucleotide sequence ID" value="NZ_CP120988.1"/>
</dbReference>
<feature type="transmembrane region" description="Helical" evidence="5">
    <location>
        <begin position="103"/>
        <end position="129"/>
    </location>
</feature>
<feature type="transmembrane region" description="Helical" evidence="5">
    <location>
        <begin position="36"/>
        <end position="57"/>
    </location>
</feature>
<feature type="transmembrane region" description="Helical" evidence="5">
    <location>
        <begin position="63"/>
        <end position="82"/>
    </location>
</feature>
<feature type="transmembrane region" description="Helical" evidence="5">
    <location>
        <begin position="277"/>
        <end position="298"/>
    </location>
</feature>
<gene>
    <name evidence="6" type="ORF">P8A19_09120</name>
</gene>
<dbReference type="PANTHER" id="PTHR23530">
    <property type="entry name" value="TRANSPORT PROTEIN-RELATED"/>
    <property type="match status" value="1"/>
</dbReference>
<sequence>MTTDLPAQEPSASLGADTGPPPVKDLAAIRRTTRMFYGISYVGYFIDFTWAATSILYFASIGLSPGAIFATVAVVWLAEAVFEIPTGLVADLLGRRSSVIASFVFRAVGFGVLFFAHDLPVLLLAHVLVSIGTTFESGALEAWAVDESEHFGADETVDALFTRSRIACNSGLISGVLTGAVIGTRSLALPFLLSAVVCAVTAAVLPLVMREHSRAPRPGGLSLSTALRENLGGTGAALRGDRVLMFLAGAVAFVALMSSLPGVQWTAYLDGEFTTSLVLIGLVRCVGPLVQIPLLDLVRRLRTKRGVARPPIVLAASFAAAVLLLGTAFSDGAWQAVTLFACFSAASGVAVPVVQGAVNDRLTSANRATMLSFVSLVSGAVTGVGLFVVGWFVGAIDSVTVTWSVAAAGLAAGGALTAWLCGGRR</sequence>
<name>A0ABY9IK03_9ACTN</name>
<dbReference type="PANTHER" id="PTHR23530:SF1">
    <property type="entry name" value="PERMEASE, MAJOR FACILITATOR SUPERFAMILY-RELATED"/>
    <property type="match status" value="1"/>
</dbReference>
<dbReference type="EMBL" id="CP120988">
    <property type="protein sequence ID" value="WLQ55592.1"/>
    <property type="molecule type" value="Genomic_DNA"/>
</dbReference>
<evidence type="ECO:0000256" key="1">
    <source>
        <dbReference type="ARBA" id="ARBA00004141"/>
    </source>
</evidence>
<feature type="transmembrane region" description="Helical" evidence="5">
    <location>
        <begin position="370"/>
        <end position="394"/>
    </location>
</feature>
<evidence type="ECO:0000256" key="3">
    <source>
        <dbReference type="ARBA" id="ARBA00022989"/>
    </source>
</evidence>
<dbReference type="InterPro" id="IPR005829">
    <property type="entry name" value="Sugar_transporter_CS"/>
</dbReference>
<evidence type="ECO:0000313" key="7">
    <source>
        <dbReference type="Proteomes" id="UP001235744"/>
    </source>
</evidence>
<evidence type="ECO:0000256" key="2">
    <source>
        <dbReference type="ARBA" id="ARBA00022692"/>
    </source>
</evidence>
<dbReference type="Proteomes" id="UP001235744">
    <property type="component" value="Chromosome"/>
</dbReference>